<keyword evidence="8 15" id="KW-0378">Hydrolase</keyword>
<dbReference type="AlphaFoldDB" id="A0AAV7HU82"/>
<evidence type="ECO:0000256" key="8">
    <source>
        <dbReference type="ARBA" id="ARBA00022801"/>
    </source>
</evidence>
<dbReference type="GO" id="GO:0008270">
    <property type="term" value="F:zinc ion binding"/>
    <property type="evidence" value="ECO:0007669"/>
    <property type="project" value="UniProtKB-UniRule"/>
</dbReference>
<dbReference type="CDD" id="cd09601">
    <property type="entry name" value="M1_APN-Q_like"/>
    <property type="match status" value="1"/>
</dbReference>
<dbReference type="Gene3D" id="1.10.390.10">
    <property type="entry name" value="Neutral Protease Domain 2"/>
    <property type="match status" value="1"/>
</dbReference>
<dbReference type="GO" id="GO:0070006">
    <property type="term" value="F:metalloaminopeptidase activity"/>
    <property type="evidence" value="ECO:0007669"/>
    <property type="project" value="TreeGrafter"/>
</dbReference>
<evidence type="ECO:0000256" key="7">
    <source>
        <dbReference type="ARBA" id="ARBA00022729"/>
    </source>
</evidence>
<keyword evidence="6 15" id="KW-0479">Metal-binding</keyword>
<keyword evidence="13" id="KW-0449">Lipoprotein</keyword>
<evidence type="ECO:0000256" key="10">
    <source>
        <dbReference type="ARBA" id="ARBA00023049"/>
    </source>
</evidence>
<evidence type="ECO:0000256" key="4">
    <source>
        <dbReference type="ARBA" id="ARBA00022622"/>
    </source>
</evidence>
<evidence type="ECO:0000313" key="20">
    <source>
        <dbReference type="EMBL" id="KAH0534698.1"/>
    </source>
</evidence>
<keyword evidence="11" id="KW-0472">Membrane</keyword>
<dbReference type="EC" id="3.4.11.-" evidence="15"/>
<dbReference type="SUPFAM" id="SSF55486">
    <property type="entry name" value="Metalloproteases ('zincins'), catalytic domain"/>
    <property type="match status" value="1"/>
</dbReference>
<keyword evidence="3" id="KW-1003">Cell membrane</keyword>
<comment type="cofactor">
    <cofactor evidence="15">
        <name>Zn(2+)</name>
        <dbReference type="ChEBI" id="CHEBI:29105"/>
    </cofactor>
    <text evidence="15">Binds 1 zinc ion per subunit.</text>
</comment>
<evidence type="ECO:0000256" key="13">
    <source>
        <dbReference type="ARBA" id="ARBA00023288"/>
    </source>
</evidence>
<dbReference type="GO" id="GO:0042277">
    <property type="term" value="F:peptide binding"/>
    <property type="evidence" value="ECO:0007669"/>
    <property type="project" value="TreeGrafter"/>
</dbReference>
<dbReference type="InterPro" id="IPR001930">
    <property type="entry name" value="Peptidase_M1"/>
</dbReference>
<dbReference type="InterPro" id="IPR034016">
    <property type="entry name" value="M1_APN-typ"/>
</dbReference>
<feature type="active site" description="Proton acceptor" evidence="14">
    <location>
        <position position="333"/>
    </location>
</feature>
<dbReference type="GO" id="GO:0098552">
    <property type="term" value="C:side of membrane"/>
    <property type="evidence" value="ECO:0007669"/>
    <property type="project" value="UniProtKB-KW"/>
</dbReference>
<dbReference type="GO" id="GO:0043171">
    <property type="term" value="P:peptide catabolic process"/>
    <property type="evidence" value="ECO:0007669"/>
    <property type="project" value="TreeGrafter"/>
</dbReference>
<dbReference type="PANTHER" id="PTHR11533">
    <property type="entry name" value="PROTEASE M1 ZINC METALLOPROTEASE"/>
    <property type="match status" value="1"/>
</dbReference>
<dbReference type="Gene3D" id="1.25.50.20">
    <property type="match status" value="1"/>
</dbReference>
<protein>
    <recommendedName>
        <fullName evidence="15">Aminopeptidase</fullName>
        <ecNumber evidence="15">3.4.11.-</ecNumber>
    </recommendedName>
</protein>
<accession>A0AAV7HU82</accession>
<keyword evidence="15" id="KW-0031">Aminopeptidase</keyword>
<dbReference type="EMBL" id="JAHXZJ010002982">
    <property type="protein sequence ID" value="KAH0534698.1"/>
    <property type="molecule type" value="Genomic_DNA"/>
</dbReference>
<evidence type="ECO:0000313" key="21">
    <source>
        <dbReference type="Proteomes" id="UP000826195"/>
    </source>
</evidence>
<evidence type="ECO:0000256" key="11">
    <source>
        <dbReference type="ARBA" id="ARBA00023136"/>
    </source>
</evidence>
<dbReference type="Proteomes" id="UP000826195">
    <property type="component" value="Unassembled WGS sequence"/>
</dbReference>
<proteinExistence type="inferred from homology"/>
<comment type="similarity">
    <text evidence="2 15">Belongs to the peptidase M1 family.</text>
</comment>
<feature type="domain" description="ERAP1-like C-terminal" evidence="18">
    <location>
        <begin position="562"/>
        <end position="831"/>
    </location>
</feature>
<dbReference type="Pfam" id="PF11838">
    <property type="entry name" value="ERAP1_C"/>
    <property type="match status" value="1"/>
</dbReference>
<comment type="caution">
    <text evidence="20">The sequence shown here is derived from an EMBL/GenBank/DDBJ whole genome shotgun (WGS) entry which is preliminary data.</text>
</comment>
<dbReference type="Pfam" id="PF01433">
    <property type="entry name" value="Peptidase_M1"/>
    <property type="match status" value="1"/>
</dbReference>
<dbReference type="InterPro" id="IPR045357">
    <property type="entry name" value="Aminopeptidase_N-like_N"/>
</dbReference>
<dbReference type="GO" id="GO:0005737">
    <property type="term" value="C:cytoplasm"/>
    <property type="evidence" value="ECO:0007669"/>
    <property type="project" value="TreeGrafter"/>
</dbReference>
<keyword evidence="5 15" id="KW-0645">Protease</keyword>
<evidence type="ECO:0000256" key="9">
    <source>
        <dbReference type="ARBA" id="ARBA00022833"/>
    </source>
</evidence>
<dbReference type="InterPro" id="IPR042097">
    <property type="entry name" value="Aminopeptidase_N-like_N_sf"/>
</dbReference>
<dbReference type="InterPro" id="IPR024571">
    <property type="entry name" value="ERAP1-like_C_dom"/>
</dbReference>
<evidence type="ECO:0000256" key="12">
    <source>
        <dbReference type="ARBA" id="ARBA00023180"/>
    </source>
</evidence>
<keyword evidence="10 15" id="KW-0482">Metalloprotease</keyword>
<reference evidence="20 21" key="1">
    <citation type="journal article" date="2021" name="J. Hered.">
        <title>A chromosome-level genome assembly of the parasitoid wasp, Cotesia glomerata (Hymenoptera: Braconidae).</title>
        <authorList>
            <person name="Pinto B.J."/>
            <person name="Weis J.J."/>
            <person name="Gamble T."/>
            <person name="Ode P.J."/>
            <person name="Paul R."/>
            <person name="Zaspel J.M."/>
        </authorList>
    </citation>
    <scope>NUCLEOTIDE SEQUENCE [LARGE SCALE GENOMIC DNA]</scope>
    <source>
        <strain evidence="20">CgM1</strain>
    </source>
</reference>
<comment type="subcellular location">
    <subcellularLocation>
        <location evidence="1">Cell membrane</location>
        <topology evidence="1">Lipid-anchor</topology>
        <topology evidence="1">GPI-anchor</topology>
    </subcellularLocation>
</comment>
<evidence type="ECO:0000256" key="2">
    <source>
        <dbReference type="ARBA" id="ARBA00010136"/>
    </source>
</evidence>
<keyword evidence="9 15" id="KW-0862">Zinc</keyword>
<feature type="chain" id="PRO_5043653089" description="Aminopeptidase" evidence="16">
    <location>
        <begin position="23"/>
        <end position="874"/>
    </location>
</feature>
<dbReference type="Pfam" id="PF17900">
    <property type="entry name" value="Peptidase_M1_N"/>
    <property type="match status" value="1"/>
</dbReference>
<evidence type="ECO:0000256" key="6">
    <source>
        <dbReference type="ARBA" id="ARBA00022723"/>
    </source>
</evidence>
<evidence type="ECO:0000256" key="14">
    <source>
        <dbReference type="PIRSR" id="PIRSR634016-1"/>
    </source>
</evidence>
<dbReference type="Gene3D" id="2.60.40.1910">
    <property type="match status" value="1"/>
</dbReference>
<feature type="signal peptide" evidence="16">
    <location>
        <begin position="1"/>
        <end position="22"/>
    </location>
</feature>
<dbReference type="GO" id="GO:0006508">
    <property type="term" value="P:proteolysis"/>
    <property type="evidence" value="ECO:0007669"/>
    <property type="project" value="UniProtKB-KW"/>
</dbReference>
<evidence type="ECO:0000256" key="1">
    <source>
        <dbReference type="ARBA" id="ARBA00004609"/>
    </source>
</evidence>
<dbReference type="InterPro" id="IPR027268">
    <property type="entry name" value="Peptidase_M4/M1_CTD_sf"/>
</dbReference>
<evidence type="ECO:0000259" key="18">
    <source>
        <dbReference type="Pfam" id="PF11838"/>
    </source>
</evidence>
<evidence type="ECO:0000259" key="19">
    <source>
        <dbReference type="Pfam" id="PF17900"/>
    </source>
</evidence>
<dbReference type="GO" id="GO:0005886">
    <property type="term" value="C:plasma membrane"/>
    <property type="evidence" value="ECO:0007669"/>
    <property type="project" value="UniProtKB-SubCell"/>
</dbReference>
<sequence>MLPNKFTLLNFFLILLNAIAKSESSYRLPKTTVPRFYEIELEPHLLEHEFSFTGKSSIVFEVIEPINSVVLHRSKNIFIDREYTEVINETGYSYPVLQHKWVAENEFIKLKIGDNLQIGNYTLKLHWKGYSNAVKNTGFYRAIDDDVKNNSKYLVATNLREIYARSVFPCWDEPGYRTIYKISVKHPANYHALSNMPIESTRMLSNRTVITAFENTVPISSYQVSVVVSDYKSLSNHDQKLNVYTKKNDSRFFEHVLLEQEKVLLKVEQYTGIPYILPTLNSVTVPQFMKASVATSNPGLITYKAKKVKLISKNSAIVTYQTKKTISQVVVLEVLQQWFENMVSPAWWNDLWLTKGIPVYLQYKFLDQLYPELEATDFETIDSYQFIFITDAIARLNLPSLASVPQSPSLIRKKLNIVNNIRSFVIIQMLEHVVTQDVFRLGLYHFLKDNKYNAVTAEDFWFSLQNAYDEKFVNNSFSIKEHMDPWLNQPGYPILKVTRNYESGLVTVSQSNSLPNHKDVTWSIPISYATRSKPDFNKTSPVTWIKQNKTSIALARVDARDWIILNVQQRGYYKVIYDMKNLELITNYLSTNDFKNIHSINRARIIDDVYNAYVLDNEYFEIAIRIIGYLHHETDYLPWWSGTELIKQIIQSTYIQANELFKSYINSITKNIIIAIGTVESENDSELVLRLRRSLLSIYCRFNYNECKPIAYRIFNSSVLELFGVTNMDAIYSWAMCNVFEDFSPSKWGKFFSADFPIFKKNPDIKFMYLHCANSSNVLEKYLNSIVNSTDNQVDFISVFDNIVHHTRHNHTEFILNYFRNNFDALQNKFLKMGRRDAIPLLIKKLTYNIDNPVLWKQVLRDIHNNSNNVLSIS</sequence>
<keyword evidence="21" id="KW-1185">Reference proteome</keyword>
<dbReference type="FunFam" id="2.60.40.1910:FF:000008">
    <property type="entry name" value="Aminopeptidase"/>
    <property type="match status" value="1"/>
</dbReference>
<feature type="domain" description="Peptidase M1 membrane alanine aminopeptidase" evidence="17">
    <location>
        <begin position="261"/>
        <end position="486"/>
    </location>
</feature>
<evidence type="ECO:0000256" key="15">
    <source>
        <dbReference type="RuleBase" id="RU364040"/>
    </source>
</evidence>
<dbReference type="InterPro" id="IPR050344">
    <property type="entry name" value="Peptidase_M1_aminopeptidases"/>
</dbReference>
<organism evidence="20 21">
    <name type="scientific">Cotesia glomerata</name>
    <name type="common">Lepidopteran parasitic wasp</name>
    <name type="synonym">Apanteles glomeratus</name>
    <dbReference type="NCBI Taxonomy" id="32391"/>
    <lineage>
        <taxon>Eukaryota</taxon>
        <taxon>Metazoa</taxon>
        <taxon>Ecdysozoa</taxon>
        <taxon>Arthropoda</taxon>
        <taxon>Hexapoda</taxon>
        <taxon>Insecta</taxon>
        <taxon>Pterygota</taxon>
        <taxon>Neoptera</taxon>
        <taxon>Endopterygota</taxon>
        <taxon>Hymenoptera</taxon>
        <taxon>Apocrita</taxon>
        <taxon>Ichneumonoidea</taxon>
        <taxon>Braconidae</taxon>
        <taxon>Microgastrinae</taxon>
        <taxon>Cotesia</taxon>
    </lineage>
</organism>
<evidence type="ECO:0000256" key="16">
    <source>
        <dbReference type="SAM" id="SignalP"/>
    </source>
</evidence>
<evidence type="ECO:0000259" key="17">
    <source>
        <dbReference type="Pfam" id="PF01433"/>
    </source>
</evidence>
<gene>
    <name evidence="20" type="ORF">KQX54_007077</name>
</gene>
<dbReference type="SUPFAM" id="SSF63737">
    <property type="entry name" value="Leukotriene A4 hydrolase N-terminal domain"/>
    <property type="match status" value="1"/>
</dbReference>
<dbReference type="GO" id="GO:0005615">
    <property type="term" value="C:extracellular space"/>
    <property type="evidence" value="ECO:0007669"/>
    <property type="project" value="TreeGrafter"/>
</dbReference>
<evidence type="ECO:0000256" key="5">
    <source>
        <dbReference type="ARBA" id="ARBA00022670"/>
    </source>
</evidence>
<dbReference type="Gene3D" id="2.60.40.1730">
    <property type="entry name" value="tricorn interacting facor f3 domain"/>
    <property type="match status" value="1"/>
</dbReference>
<evidence type="ECO:0000256" key="3">
    <source>
        <dbReference type="ARBA" id="ARBA00022475"/>
    </source>
</evidence>
<keyword evidence="7 16" id="KW-0732">Signal</keyword>
<dbReference type="PRINTS" id="PR00756">
    <property type="entry name" value="ALADIPTASE"/>
</dbReference>
<name>A0AAV7HU82_COTGL</name>
<dbReference type="PANTHER" id="PTHR11533:SF290">
    <property type="entry name" value="AMINOPEPTIDASE"/>
    <property type="match status" value="1"/>
</dbReference>
<dbReference type="InterPro" id="IPR014782">
    <property type="entry name" value="Peptidase_M1_dom"/>
</dbReference>
<keyword evidence="12" id="KW-0325">Glycoprotein</keyword>
<keyword evidence="4" id="KW-0336">GPI-anchor</keyword>
<feature type="domain" description="Aminopeptidase N-like N-terminal" evidence="19">
    <location>
        <begin position="33"/>
        <end position="222"/>
    </location>
</feature>